<evidence type="ECO:0000256" key="1">
    <source>
        <dbReference type="ARBA" id="ARBA00004613"/>
    </source>
</evidence>
<evidence type="ECO:0000259" key="4">
    <source>
        <dbReference type="PROSITE" id="PS51863"/>
    </source>
</evidence>
<dbReference type="Pfam" id="PF00537">
    <property type="entry name" value="Toxin_3"/>
    <property type="match status" value="1"/>
</dbReference>
<dbReference type="GO" id="GO:0005576">
    <property type="term" value="C:extracellular region"/>
    <property type="evidence" value="ECO:0007669"/>
    <property type="project" value="UniProtKB-SubCell"/>
</dbReference>
<dbReference type="SUPFAM" id="SSF57095">
    <property type="entry name" value="Scorpion toxin-like"/>
    <property type="match status" value="1"/>
</dbReference>
<accession>A0A0U1S617</accession>
<organism evidence="5">
    <name type="scientific">Isometrus maculatus</name>
    <name type="common">Lesser brown scorpion</name>
    <name type="synonym">Scorpio maculatus</name>
    <dbReference type="NCBI Taxonomy" id="497827"/>
    <lineage>
        <taxon>Eukaryota</taxon>
        <taxon>Metazoa</taxon>
        <taxon>Ecdysozoa</taxon>
        <taxon>Arthropoda</taxon>
        <taxon>Chelicerata</taxon>
        <taxon>Arachnida</taxon>
        <taxon>Scorpiones</taxon>
        <taxon>Buthida</taxon>
        <taxon>Buthoidea</taxon>
        <taxon>Buthidae</taxon>
        <taxon>Isometrus</taxon>
    </lineage>
</organism>
<evidence type="ECO:0000313" key="5">
    <source>
        <dbReference type="EMBL" id="ACD11833.1"/>
    </source>
</evidence>
<dbReference type="PROSITE" id="PS51863">
    <property type="entry name" value="LCN_CSAB"/>
    <property type="match status" value="1"/>
</dbReference>
<keyword evidence="3" id="KW-0732">Signal</keyword>
<evidence type="ECO:0000256" key="3">
    <source>
        <dbReference type="SAM" id="SignalP"/>
    </source>
</evidence>
<dbReference type="EMBL" id="EU252248">
    <property type="protein sequence ID" value="ACD11833.1"/>
    <property type="molecule type" value="mRNA"/>
</dbReference>
<dbReference type="GO" id="GO:0019871">
    <property type="term" value="F:sodium channel inhibitor activity"/>
    <property type="evidence" value="ECO:0007669"/>
    <property type="project" value="InterPro"/>
</dbReference>
<keyword evidence="2" id="KW-0964">Secreted</keyword>
<feature type="chain" id="PRO_5006829157" description="LCN-type CS-alpha/beta domain-containing protein" evidence="3">
    <location>
        <begin position="20"/>
        <end position="92"/>
    </location>
</feature>
<name>A0A0U1S617_ISOMC</name>
<feature type="domain" description="LCN-type CS-alpha/beta" evidence="4">
    <location>
        <begin position="19"/>
        <end position="87"/>
    </location>
</feature>
<proteinExistence type="evidence at transcript level"/>
<dbReference type="InterPro" id="IPR002061">
    <property type="entry name" value="Scorpion_toxinL/defensin"/>
</dbReference>
<dbReference type="InterPro" id="IPR044062">
    <property type="entry name" value="LCN-type_CS_alpha_beta_dom"/>
</dbReference>
<comment type="subcellular location">
    <subcellularLocation>
        <location evidence="1">Secreted</location>
    </subcellularLocation>
</comment>
<reference evidence="5" key="1">
    <citation type="submission" date="2007-10" db="EMBL/GenBank/DDBJ databases">
        <title>Classification and functional annotation of ESTs from venom glands of Isometrus maculatus.</title>
        <authorList>
            <person name="Li W."/>
            <person name="Ma Y."/>
            <person name="Zhao R."/>
            <person name="Cao Z."/>
        </authorList>
    </citation>
    <scope>NUCLEOTIDE SEQUENCE</scope>
    <source>
        <tissue evidence="5">Venom gland</tissue>
    </source>
</reference>
<dbReference type="Gene3D" id="3.30.30.10">
    <property type="entry name" value="Knottin, scorpion toxin-like"/>
    <property type="match status" value="1"/>
</dbReference>
<evidence type="ECO:0000256" key="2">
    <source>
        <dbReference type="ARBA" id="ARBA00022525"/>
    </source>
</evidence>
<dbReference type="InterPro" id="IPR036574">
    <property type="entry name" value="Scorpion_toxin-like_sf"/>
</dbReference>
<dbReference type="AlphaFoldDB" id="A0A0U1S617"/>
<protein>
    <recommendedName>
        <fullName evidence="4">LCN-type CS-alpha/beta domain-containing protein</fullName>
    </recommendedName>
</protein>
<sequence>MKILAVVLLVVIVLNLAHGEDYYPERYNDGYYGCQKQTNEFCDKVCKLHLAERGFCDQSYALAKICRCVNISYDNSFYFKALKSQCPLLASK</sequence>
<feature type="signal peptide" evidence="3">
    <location>
        <begin position="1"/>
        <end position="19"/>
    </location>
</feature>